<evidence type="ECO:0000313" key="6">
    <source>
        <dbReference type="Proteomes" id="UP000652761"/>
    </source>
</evidence>
<organism evidence="5 6">
    <name type="scientific">Colocasia esculenta</name>
    <name type="common">Wild taro</name>
    <name type="synonym">Arum esculentum</name>
    <dbReference type="NCBI Taxonomy" id="4460"/>
    <lineage>
        <taxon>Eukaryota</taxon>
        <taxon>Viridiplantae</taxon>
        <taxon>Streptophyta</taxon>
        <taxon>Embryophyta</taxon>
        <taxon>Tracheophyta</taxon>
        <taxon>Spermatophyta</taxon>
        <taxon>Magnoliopsida</taxon>
        <taxon>Liliopsida</taxon>
        <taxon>Araceae</taxon>
        <taxon>Aroideae</taxon>
        <taxon>Colocasieae</taxon>
        <taxon>Colocasia</taxon>
    </lineage>
</organism>
<dbReference type="GO" id="GO:0003700">
    <property type="term" value="F:DNA-binding transcription factor activity"/>
    <property type="evidence" value="ECO:0007669"/>
    <property type="project" value="InterPro"/>
</dbReference>
<feature type="compositionally biased region" description="Polar residues" evidence="3">
    <location>
        <begin position="411"/>
        <end position="434"/>
    </location>
</feature>
<dbReference type="GO" id="GO:0046983">
    <property type="term" value="F:protein dimerization activity"/>
    <property type="evidence" value="ECO:0007669"/>
    <property type="project" value="InterPro"/>
</dbReference>
<dbReference type="Pfam" id="PF23176">
    <property type="entry name" value="bHLH_LHW"/>
    <property type="match status" value="1"/>
</dbReference>
<sequence length="722" mass="78504">MSKEQYSTLSNQLSSHFSMGHPLASIQSNMLPLPVMPGFTCTSLSTENAFQFRNQFLATNAEGQAVFANDAQIVHDLLQSDSGSLNHTVAGYTRTTLRNETDTSMVGQGLPAGLETKVSSSRYPAMSQYLVPKESLFHHFGGEAGLTSLTGLNGFCETISNAGTYLSDKHSLHSAGLDTSYFSVGCSVIEDNLSGRISLPKGLSCAQQIPEMLLSKFPEVVYPGHDTAVPGPIPTDLFQTNALAQQKKTLSTASKSDNLPSDFSTPSCLSQGGDYSNVPSIQVSSRSAENAITPGTNILGIACDGKVNYSGDGQLLSDVDLFDGMDLDLRHIFQGEGLWDDIFMTVENGDHQNLSIDVSENTSEFDKDGMSGNENGLFSEFGLRRILDSIGDGKVDSSTSHSSVITSVKSANNQETENQFSASSNLENTPSSSKVQQTVIPCFSDTTDSLLTKGNIEKIMQKPSEEQLSECKGGPWIDDSYSMNADNHFNYQPEKPEESTKIPKKRARPGESTRPRPKDRQQIQDRVKELREIVPNGAKCSIDALLARTVNHMLFLQGVIKYADKIKQADEPKMIGEETGVILRDSQSNGGGATWAYEVAGQTLVCPITIKELNPPGQMLIEILCEDRGSFLEIADSIRSFGLTILKGVMEARDKKIWAHFLVEANQDVTRMEIFLHLVQLLTRTSGVGPNNDHTANIIDGGIPMFSNYQHSPMPIPIGLAD</sequence>
<dbReference type="AlphaFoldDB" id="A0A843WRS4"/>
<gene>
    <name evidence="5" type="ORF">Taro_042085</name>
</gene>
<evidence type="ECO:0000256" key="2">
    <source>
        <dbReference type="ARBA" id="ARBA00023163"/>
    </source>
</evidence>
<evidence type="ECO:0000313" key="5">
    <source>
        <dbReference type="EMBL" id="MQM09218.1"/>
    </source>
</evidence>
<dbReference type="InterPro" id="IPR043561">
    <property type="entry name" value="LHW-like"/>
</dbReference>
<dbReference type="PROSITE" id="PS50888">
    <property type="entry name" value="BHLH"/>
    <property type="match status" value="1"/>
</dbReference>
<dbReference type="InterPro" id="IPR011598">
    <property type="entry name" value="bHLH_dom"/>
</dbReference>
<feature type="region of interest" description="Disordered" evidence="3">
    <location>
        <begin position="459"/>
        <end position="524"/>
    </location>
</feature>
<accession>A0A843WRS4</accession>
<dbReference type="OrthoDB" id="1883654at2759"/>
<feature type="domain" description="BHLH" evidence="4">
    <location>
        <begin position="507"/>
        <end position="556"/>
    </location>
</feature>
<comment type="caution">
    <text evidence="5">The sequence shown here is derived from an EMBL/GenBank/DDBJ whole genome shotgun (WGS) entry which is preliminary data.</text>
</comment>
<name>A0A843WRS4_COLES</name>
<dbReference type="EMBL" id="NMUH01004319">
    <property type="protein sequence ID" value="MQM09218.1"/>
    <property type="molecule type" value="Genomic_DNA"/>
</dbReference>
<evidence type="ECO:0000256" key="1">
    <source>
        <dbReference type="ARBA" id="ARBA00023015"/>
    </source>
</evidence>
<evidence type="ECO:0000256" key="3">
    <source>
        <dbReference type="SAM" id="MobiDB-lite"/>
    </source>
</evidence>
<feature type="region of interest" description="Disordered" evidence="3">
    <location>
        <begin position="406"/>
        <end position="434"/>
    </location>
</feature>
<reference evidence="5" key="1">
    <citation type="submission" date="2017-07" db="EMBL/GenBank/DDBJ databases">
        <title>Taro Niue Genome Assembly and Annotation.</title>
        <authorList>
            <person name="Atibalentja N."/>
            <person name="Keating K."/>
            <person name="Fields C.J."/>
        </authorList>
    </citation>
    <scope>NUCLEOTIDE SEQUENCE</scope>
    <source>
        <strain evidence="5">Niue_2</strain>
        <tissue evidence="5">Leaf</tissue>
    </source>
</reference>
<dbReference type="PANTHER" id="PTHR46196:SF2">
    <property type="entry name" value="TRANSCRIPTION FACTOR BHLH157"/>
    <property type="match status" value="1"/>
</dbReference>
<evidence type="ECO:0000259" key="4">
    <source>
        <dbReference type="PROSITE" id="PS50888"/>
    </source>
</evidence>
<keyword evidence="6" id="KW-1185">Reference proteome</keyword>
<keyword evidence="2" id="KW-0804">Transcription</keyword>
<dbReference type="Proteomes" id="UP000652761">
    <property type="component" value="Unassembled WGS sequence"/>
</dbReference>
<dbReference type="PANTHER" id="PTHR46196">
    <property type="entry name" value="TRANSCRIPTION FACTOR BHLH155-LIKE ISOFORM X1-RELATED"/>
    <property type="match status" value="1"/>
</dbReference>
<keyword evidence="1" id="KW-0805">Transcription regulation</keyword>
<feature type="compositionally biased region" description="Polar residues" evidence="3">
    <location>
        <begin position="481"/>
        <end position="490"/>
    </location>
</feature>
<feature type="compositionally biased region" description="Basic and acidic residues" evidence="3">
    <location>
        <begin position="508"/>
        <end position="524"/>
    </location>
</feature>
<proteinExistence type="predicted"/>
<protein>
    <recommendedName>
        <fullName evidence="4">BHLH domain-containing protein</fullName>
    </recommendedName>
</protein>